<accession>A0A1R1JUN0</accession>
<protein>
    <recommendedName>
        <fullName evidence="1">ATPase AAA-type core domain-containing protein</fullName>
    </recommendedName>
</protein>
<evidence type="ECO:0000259" key="1">
    <source>
        <dbReference type="Pfam" id="PF00004"/>
    </source>
</evidence>
<organism evidence="2 3">
    <name type="scientific">Alcaligenes xylosoxydans xylosoxydans</name>
    <name type="common">Achromobacter xylosoxidans</name>
    <dbReference type="NCBI Taxonomy" id="85698"/>
    <lineage>
        <taxon>Bacteria</taxon>
        <taxon>Pseudomonadati</taxon>
        <taxon>Pseudomonadota</taxon>
        <taxon>Betaproteobacteria</taxon>
        <taxon>Burkholderiales</taxon>
        <taxon>Alcaligenaceae</taxon>
        <taxon>Achromobacter</taxon>
    </lineage>
</organism>
<proteinExistence type="predicted"/>
<dbReference type="SUPFAM" id="SSF52540">
    <property type="entry name" value="P-loop containing nucleoside triphosphate hydrolases"/>
    <property type="match status" value="1"/>
</dbReference>
<comment type="caution">
    <text evidence="2">The sequence shown here is derived from an EMBL/GenBank/DDBJ whole genome shotgun (WGS) entry which is preliminary data.</text>
</comment>
<dbReference type="Pfam" id="PF00004">
    <property type="entry name" value="AAA"/>
    <property type="match status" value="1"/>
</dbReference>
<evidence type="ECO:0000313" key="2">
    <source>
        <dbReference type="EMBL" id="OMG88985.1"/>
    </source>
</evidence>
<dbReference type="InterPro" id="IPR027417">
    <property type="entry name" value="P-loop_NTPase"/>
</dbReference>
<reference evidence="2 3" key="1">
    <citation type="submission" date="2016-09" db="EMBL/GenBank/DDBJ databases">
        <title>Phylogenomics of Achromobacter.</title>
        <authorList>
            <person name="Jeukens J."/>
            <person name="Freschi L."/>
            <person name="Vincent A.T."/>
            <person name="Emond-Rheault J.-G."/>
            <person name="Kukavica-Ibrulj I."/>
            <person name="Charette S.J."/>
            <person name="Levesque R.C."/>
        </authorList>
    </citation>
    <scope>NUCLEOTIDE SEQUENCE [LARGE SCALE GENOMIC DNA]</scope>
    <source>
        <strain evidence="2 3">AUS488</strain>
    </source>
</reference>
<dbReference type="Gene3D" id="3.40.50.300">
    <property type="entry name" value="P-loop containing nucleotide triphosphate hydrolases"/>
    <property type="match status" value="1"/>
</dbReference>
<evidence type="ECO:0000313" key="3">
    <source>
        <dbReference type="Proteomes" id="UP000187251"/>
    </source>
</evidence>
<dbReference type="GO" id="GO:0005524">
    <property type="term" value="F:ATP binding"/>
    <property type="evidence" value="ECO:0007669"/>
    <property type="project" value="InterPro"/>
</dbReference>
<dbReference type="InterPro" id="IPR003959">
    <property type="entry name" value="ATPase_AAA_core"/>
</dbReference>
<dbReference type="RefSeq" id="WP_076411396.1">
    <property type="nucleotide sequence ID" value="NZ_MJMN01000012.1"/>
</dbReference>
<dbReference type="EMBL" id="MJMN01000012">
    <property type="protein sequence ID" value="OMG88985.1"/>
    <property type="molecule type" value="Genomic_DNA"/>
</dbReference>
<feature type="domain" description="ATPase AAA-type core" evidence="1">
    <location>
        <begin position="281"/>
        <end position="399"/>
    </location>
</feature>
<dbReference type="Proteomes" id="UP000187251">
    <property type="component" value="Unassembled WGS sequence"/>
</dbReference>
<name>A0A1R1JUN0_ALCXX</name>
<dbReference type="OrthoDB" id="8889741at2"/>
<sequence length="1524" mass="172345">MSKAGIQSNRGDGYQTLVALDLALTLLSDPEYEWLEVDSVKWLVDDVVLGKADGSKICCQCKKNQTSFKAWSIVDLSNELHKAKSLLTSDDTALVRFYSRNNFGDLTALHEFSTNYADESAYQANLGLMHQETDTQLEKLLSQQAPKLSTYTFLSRTSFEVSPNLDRMQALLHERLRRLVSNPSAAYNALWTRLDCLGMRVNGNAHNSAAQHRLTKADLVDLLNQAGSMLAPSVDLMEVRASFQSTSAIGRIWRRDIGNERIPSSLVNDILAAIAAKHRSILLTGLPGSGKTCVMLALQDELERFAQTRSDLLPLFIQSREFADFTTVQDRQAQGLSEDWVGKVARMAEDVHVVVLIDSLDVLSIAREHQVLTYFLAQIDKLLLIPNVTVTTACRDFDRQYDRRIAQRTWDEEFTCRPLSWETEITPLLVKLGIDTSVTDAATRELIRNPRELALYVELAQQGSSFNVVTSQALAQHYLTTIVQSNSALGDVAMQAIEAMASEMLRLRSLAVSRQRFSASEKTLRALLSHNVLIEMQGGQLTFGHQTLLDVLVISGAERHGVSLNAFIQNLPPVPFVRPSIRSFITQLATRDRREFRKQLRTVLMSSHAFHIRRLVAESFSQQVPQDEDWPLIRDLRATHREVFQIIYTQAIRPEWHYFWFKHLVPMLKDWRDMDGLTTHVHRVSQWKNDDAAGVVAFWIEVLTMDGVDKAHFVHSMAHDITQIHANHLALFEPLLLILLKLPRQEHSFLGHALAHCIKSGNLDDSVLWRYIAGEISNEDVLGYNFGSKLHCQPHEFGNSHDKFLADRMQKSTTLLDMAIVSVEQWSQIIQLRYGDTPVSYWSGFLRKTSYNDVHSEVGYRHVGSERIFLDAIESAVLHHANTNSDWWRNNRERLCFSAEGALRYFAILACTATSASNLEVIGRLLHDKPLLQSILSYELGTLMQSSFAQLDSAAQDAIQAIILSLHQKDAADPRRLPWMVKMQAQLILTIPCHLRSSASQAVLIECEKSFWPVERQPDIGMRSGMVSAPFSFEVFLTASDDATLRLLAHYNGHDRNSFDDFLVGGEEEVGGQLREAASRQPERFLRLLQIRWAQLPKRFRDDIMDGVAAHLAYRHGNLQSQNGWSAIEEPDSDALARHILDELERHPAHWHHNRTASNALQACAHVLKSALSAERLVFLTIDFLTLREESSISGDSVDLLTIGINMARGHIVEALMIMATELHENNLAWPEYLMPTLRQFAADEHPAIRSLILRRLPYLQSLQPDLGWELFHLAMQESTTGLWATAEPCLYHAYHQNFGIVAPWLSRLYHDGQDKDLETWGRISALAAFSKNIEFPAFLSELISRNSGQAWRGAASVWTHPGNMQQHRDQCMKGIQEGLSAANSDAAAVARKCRSLFREKAPLVSVPTELIRHCFTLLEAETESTQRDVYGFDEWLNATSVRDPMSALESTEIYLDYIRRVSPYLYDHENNLTQLLTRLFAQAEEQEESDGGAMLQRVVAVQDTLLALGVNGVNEWLKDAERP</sequence>
<gene>
    <name evidence="2" type="ORF">BIZ92_24885</name>
</gene>
<dbReference type="GO" id="GO:0016887">
    <property type="term" value="F:ATP hydrolysis activity"/>
    <property type="evidence" value="ECO:0007669"/>
    <property type="project" value="InterPro"/>
</dbReference>